<dbReference type="Proteomes" id="UP000001494">
    <property type="component" value="Chromosome"/>
</dbReference>
<protein>
    <recommendedName>
        <fullName evidence="4">DUF2474 domain-containing protein</fullName>
    </recommendedName>
</protein>
<dbReference type="EMBL" id="CP002850">
    <property type="protein sequence ID" value="AEH63376.1"/>
    <property type="molecule type" value="Genomic_DNA"/>
</dbReference>
<evidence type="ECO:0000313" key="3">
    <source>
        <dbReference type="Proteomes" id="UP000001494"/>
    </source>
</evidence>
<keyword evidence="1" id="KW-0472">Membrane</keyword>
<gene>
    <name evidence="2" type="ordered locus">Zmob_1561</name>
</gene>
<keyword evidence="1" id="KW-0812">Transmembrane</keyword>
<dbReference type="AlphaFoldDB" id="A0A0H3G019"/>
<organism evidence="2 3">
    <name type="scientific">Zymomonas mobilis subsp. mobilis (strain ATCC 10988 / DSM 424 / LMG 404 / NCIMB 8938 / NRRL B-806 / ZM1)</name>
    <dbReference type="NCBI Taxonomy" id="555217"/>
    <lineage>
        <taxon>Bacteria</taxon>
        <taxon>Pseudomonadati</taxon>
        <taxon>Pseudomonadota</taxon>
        <taxon>Alphaproteobacteria</taxon>
        <taxon>Sphingomonadales</taxon>
        <taxon>Zymomonadaceae</taxon>
        <taxon>Zymomonas</taxon>
    </lineage>
</organism>
<evidence type="ECO:0008006" key="4">
    <source>
        <dbReference type="Google" id="ProtNLM"/>
    </source>
</evidence>
<sequence>MTGITRMKWFQRFRLPLEADEADHAPKAFGRRMGWFIGLWAGSVVVTIVVAKLLKMLIPH</sequence>
<dbReference type="OrthoDB" id="6199137at2"/>
<dbReference type="InterPro" id="IPR018895">
    <property type="entry name" value="DUF2474"/>
</dbReference>
<reference evidence="2 3" key="1">
    <citation type="journal article" date="2011" name="J. Bacteriol.">
        <title>Genome sequence of the ethanol-producing Zymomonas mobilis subsp. mobilis lectotype strain ATCC 10988.</title>
        <authorList>
            <person name="Pappas K.M."/>
            <person name="Kouvelis V.N."/>
            <person name="Saunders E."/>
            <person name="Brettin T.S."/>
            <person name="Bruce D."/>
            <person name="Detter C."/>
            <person name="Balakireva M."/>
            <person name="Han C.S."/>
            <person name="Savvakis G."/>
            <person name="Kyrpides N.C."/>
            <person name="Typas M.A."/>
        </authorList>
    </citation>
    <scope>NUCLEOTIDE SEQUENCE [LARGE SCALE GENOMIC DNA]</scope>
    <source>
        <strain evidence="3">ATCC 10988 / DSM 424 / CCUG 17860 / LMG 404 / NCIMB 8938 / NRRL B-806 / ZM1</strain>
    </source>
</reference>
<dbReference type="Pfam" id="PF10617">
    <property type="entry name" value="DUF2474"/>
    <property type="match status" value="1"/>
</dbReference>
<evidence type="ECO:0000256" key="1">
    <source>
        <dbReference type="SAM" id="Phobius"/>
    </source>
</evidence>
<dbReference type="KEGG" id="zmm:Zmob_1561"/>
<accession>A0A0H3G019</accession>
<feature type="transmembrane region" description="Helical" evidence="1">
    <location>
        <begin position="33"/>
        <end position="54"/>
    </location>
</feature>
<proteinExistence type="predicted"/>
<dbReference type="HOGENOM" id="CLU_2959999_0_0_5"/>
<name>A0A0H3G019_ZYMMA</name>
<keyword evidence="1" id="KW-1133">Transmembrane helix</keyword>
<evidence type="ECO:0000313" key="2">
    <source>
        <dbReference type="EMBL" id="AEH63376.1"/>
    </source>
</evidence>